<dbReference type="PANTHER" id="PTHR11579:SF0">
    <property type="entry name" value="PROTEIN-L-ISOASPARTATE(D-ASPARTATE) O-METHYLTRANSFERASE"/>
    <property type="match status" value="1"/>
</dbReference>
<evidence type="ECO:0000256" key="6">
    <source>
        <dbReference type="ARBA" id="ARBA00022603"/>
    </source>
</evidence>
<comment type="caution">
    <text evidence="10">The sequence shown here is derived from an EMBL/GenBank/DDBJ whole genome shotgun (WGS) entry which is preliminary data.</text>
</comment>
<dbReference type="AlphaFoldDB" id="A0A849P6W1"/>
<proteinExistence type="inferred from homology"/>
<dbReference type="Proteomes" id="UP000537862">
    <property type="component" value="Unassembled WGS sequence"/>
</dbReference>
<dbReference type="Pfam" id="PF01135">
    <property type="entry name" value="PCMT"/>
    <property type="match status" value="1"/>
</dbReference>
<evidence type="ECO:0000256" key="5">
    <source>
        <dbReference type="ARBA" id="ARBA00022490"/>
    </source>
</evidence>
<evidence type="ECO:0000256" key="2">
    <source>
        <dbReference type="ARBA" id="ARBA00005369"/>
    </source>
</evidence>
<comment type="similarity">
    <text evidence="2">Belongs to the methyltransferase superfamily. L-isoaspartyl/D-aspartyl protein methyltransferase family.</text>
</comment>
<dbReference type="InterPro" id="IPR000682">
    <property type="entry name" value="PCMT"/>
</dbReference>
<dbReference type="Gene3D" id="3.40.50.150">
    <property type="entry name" value="Vaccinia Virus protein VP39"/>
    <property type="match status" value="1"/>
</dbReference>
<keyword evidence="5" id="KW-0963">Cytoplasm</keyword>
<dbReference type="GO" id="GO:0032259">
    <property type="term" value="P:methylation"/>
    <property type="evidence" value="ECO:0007669"/>
    <property type="project" value="UniProtKB-KW"/>
</dbReference>
<evidence type="ECO:0000256" key="4">
    <source>
        <dbReference type="ARBA" id="ARBA00013346"/>
    </source>
</evidence>
<evidence type="ECO:0000256" key="8">
    <source>
        <dbReference type="ARBA" id="ARBA00022691"/>
    </source>
</evidence>
<dbReference type="NCBIfam" id="NF001453">
    <property type="entry name" value="PRK00312.1"/>
    <property type="match status" value="1"/>
</dbReference>
<reference evidence="10 11" key="1">
    <citation type="submission" date="2020-05" db="EMBL/GenBank/DDBJ databases">
        <authorList>
            <person name="Niu N."/>
        </authorList>
    </citation>
    <scope>NUCLEOTIDE SEQUENCE [LARGE SCALE GENOMIC DNA]</scope>
    <source>
        <strain evidence="10 11">3340-03</strain>
    </source>
</reference>
<dbReference type="PANTHER" id="PTHR11579">
    <property type="entry name" value="PROTEIN-L-ISOASPARTATE O-METHYLTRANSFERASE"/>
    <property type="match status" value="1"/>
</dbReference>
<dbReference type="RefSeq" id="WP_171680271.1">
    <property type="nucleotide sequence ID" value="NZ_JANIKT010000003.1"/>
</dbReference>
<comment type="subcellular location">
    <subcellularLocation>
        <location evidence="1">Cytoplasm</location>
    </subcellularLocation>
</comment>
<evidence type="ECO:0000256" key="3">
    <source>
        <dbReference type="ARBA" id="ARBA00011890"/>
    </source>
</evidence>
<evidence type="ECO:0000313" key="10">
    <source>
        <dbReference type="EMBL" id="NOL51288.1"/>
    </source>
</evidence>
<dbReference type="NCBIfam" id="TIGR00080">
    <property type="entry name" value="pimt"/>
    <property type="match status" value="1"/>
</dbReference>
<dbReference type="CDD" id="cd02440">
    <property type="entry name" value="AdoMet_MTases"/>
    <property type="match status" value="1"/>
</dbReference>
<dbReference type="GO" id="GO:0005737">
    <property type="term" value="C:cytoplasm"/>
    <property type="evidence" value="ECO:0007669"/>
    <property type="project" value="UniProtKB-SubCell"/>
</dbReference>
<protein>
    <recommendedName>
        <fullName evidence="4 9">Protein-L-isoaspartate O-methyltransferase</fullName>
        <ecNumber evidence="3 9">2.1.1.77</ecNumber>
    </recommendedName>
</protein>
<name>A0A849P6W1_9BURK</name>
<dbReference type="SUPFAM" id="SSF53335">
    <property type="entry name" value="S-adenosyl-L-methionine-dependent methyltransferases"/>
    <property type="match status" value="1"/>
</dbReference>
<evidence type="ECO:0000256" key="7">
    <source>
        <dbReference type="ARBA" id="ARBA00022679"/>
    </source>
</evidence>
<organism evidence="10 11">
    <name type="scientific">Pelistega suis</name>
    <dbReference type="NCBI Taxonomy" id="1631957"/>
    <lineage>
        <taxon>Bacteria</taxon>
        <taxon>Pseudomonadati</taxon>
        <taxon>Pseudomonadota</taxon>
        <taxon>Betaproteobacteria</taxon>
        <taxon>Burkholderiales</taxon>
        <taxon>Alcaligenaceae</taxon>
        <taxon>Pelistega</taxon>
    </lineage>
</organism>
<gene>
    <name evidence="10" type="ORF">HKX39_03750</name>
</gene>
<accession>A0A849P6W1</accession>
<keyword evidence="6 10" id="KW-0489">Methyltransferase</keyword>
<evidence type="ECO:0000313" key="11">
    <source>
        <dbReference type="Proteomes" id="UP000537862"/>
    </source>
</evidence>
<keyword evidence="8" id="KW-0949">S-adenosyl-L-methionine</keyword>
<dbReference type="PROSITE" id="PS01279">
    <property type="entry name" value="PCMT"/>
    <property type="match status" value="1"/>
</dbReference>
<dbReference type="GO" id="GO:0004719">
    <property type="term" value="F:protein-L-isoaspartate (D-aspartate) O-methyltransferase activity"/>
    <property type="evidence" value="ECO:0007669"/>
    <property type="project" value="UniProtKB-UniRule"/>
</dbReference>
<dbReference type="EMBL" id="JABGBN010000002">
    <property type="protein sequence ID" value="NOL51288.1"/>
    <property type="molecule type" value="Genomic_DNA"/>
</dbReference>
<evidence type="ECO:0000256" key="1">
    <source>
        <dbReference type="ARBA" id="ARBA00004496"/>
    </source>
</evidence>
<dbReference type="InterPro" id="IPR029063">
    <property type="entry name" value="SAM-dependent_MTases_sf"/>
</dbReference>
<dbReference type="GO" id="GO:0030091">
    <property type="term" value="P:protein repair"/>
    <property type="evidence" value="ECO:0007669"/>
    <property type="project" value="UniProtKB-UniRule"/>
</dbReference>
<evidence type="ECO:0000256" key="9">
    <source>
        <dbReference type="NCBIfam" id="TIGR00080"/>
    </source>
</evidence>
<keyword evidence="7 10" id="KW-0808">Transferase</keyword>
<dbReference type="EC" id="2.1.1.77" evidence="3 9"/>
<keyword evidence="11" id="KW-1185">Reference proteome</keyword>
<sequence length="241" mass="26466">MRGNKQLGVMPSEVLRTQVQSVLSRNEGLNSNQLRINMVARLRDQKGIDDERVLRALVQVQRHLFMDPGTAIRAYEDEALPIGFGQTISMPSVVARMISVAIHQRVAGKVLEIGSGCGYQAAVLACIFNEVHSIERISGLHELAKRNMAKISDLPKVNLILGDGMLGLPEHAPFDTIVVAAAGLEIPKTLLAQLNIGGRLIAPEGAQQQRLVLIERVGSQEWTRTELEETRFVPLRAGIQQ</sequence>